<dbReference type="GO" id="GO:0036228">
    <property type="term" value="P:protein localization to nuclear inner membrane"/>
    <property type="evidence" value="ECO:0007669"/>
    <property type="project" value="TreeGrafter"/>
</dbReference>
<sequence length="531" mass="56206">MSFSFGATKPAANGSLFGATGQNNAPAGQSTFGFSTPNPQQQQQPAQAGGLFGTQPAQPANPSSFSFGGPNPNNKQPFATNSTPSFGAPPQQQQPQSSLFGSTQAVPAPAGGLFGASTNQSQPQQGGGLFGASTTQPQQQQGGGLFGNMSTNQQPGATGSLFGAPAQQPTQPQGSLFGAAPQQQPQQTGSLFGLGQSQQPQQQQQSSMFSFNNSQQQQPQQQQGSSLFASTSGAPNTLGASMTGGSQRAEVDIGQRMQAVQRAWDTSSPDCRFKYYFYNVVEPGQAQQYGRPQGASDEAKWVKAVRENPNPTSQVPVLATGWADVKKRSQMQEQIASIHQQKIKEISQALTTLSRQSNITSSIRLSALHTHLTQLQHRLIRLAAQSPAFIPSLQSSALRPEEMETKKTLEGVKAEVDGKKGSAVVQLKGYGAGPGSGTSTPKKGGARMMGQVNELWGQVEDIRRHRGKRTGGGERDGWLADERVLGEVAEVLSTQQMALQKLNDLAANAVFDADVMRQGLGLISQHERNAS</sequence>
<feature type="compositionally biased region" description="Polar residues" evidence="5">
    <location>
        <begin position="148"/>
        <end position="157"/>
    </location>
</feature>
<evidence type="ECO:0000256" key="3">
    <source>
        <dbReference type="ARBA" id="ARBA00023132"/>
    </source>
</evidence>
<dbReference type="PANTHER" id="PTHR13000:SF0">
    <property type="entry name" value="NUCLEOPORIN P54"/>
    <property type="match status" value="1"/>
</dbReference>
<feature type="compositionally biased region" description="Polar residues" evidence="5">
    <location>
        <begin position="20"/>
        <end position="38"/>
    </location>
</feature>
<feature type="region of interest" description="Disordered" evidence="5">
    <location>
        <begin position="1"/>
        <end position="248"/>
    </location>
</feature>
<dbReference type="AlphaFoldDB" id="A0AA38LVA2"/>
<feature type="domain" description="Nucleoporin Nup54 alpha-helical" evidence="6">
    <location>
        <begin position="296"/>
        <end position="424"/>
    </location>
</feature>
<feature type="compositionally biased region" description="Low complexity" evidence="5">
    <location>
        <begin position="39"/>
        <end position="49"/>
    </location>
</feature>
<evidence type="ECO:0000313" key="8">
    <source>
        <dbReference type="Proteomes" id="UP001164286"/>
    </source>
</evidence>
<keyword evidence="4" id="KW-0539">Nucleus</keyword>
<evidence type="ECO:0000256" key="2">
    <source>
        <dbReference type="ARBA" id="ARBA00022448"/>
    </source>
</evidence>
<evidence type="ECO:0000259" key="6">
    <source>
        <dbReference type="Pfam" id="PF13874"/>
    </source>
</evidence>
<keyword evidence="2" id="KW-0813">Transport</keyword>
<dbReference type="GeneID" id="77732414"/>
<dbReference type="EMBL" id="JAKWFO010000005">
    <property type="protein sequence ID" value="KAI9636343.1"/>
    <property type="molecule type" value="Genomic_DNA"/>
</dbReference>
<dbReference type="GO" id="GO:0006607">
    <property type="term" value="P:NLS-bearing protein import into nucleus"/>
    <property type="evidence" value="ECO:0007669"/>
    <property type="project" value="TreeGrafter"/>
</dbReference>
<keyword evidence="3" id="KW-0811">Translocation</keyword>
<comment type="caution">
    <text evidence="7">The sequence shown here is derived from an EMBL/GenBank/DDBJ whole genome shotgun (WGS) entry which is preliminary data.</text>
</comment>
<evidence type="ECO:0000256" key="5">
    <source>
        <dbReference type="SAM" id="MobiDB-lite"/>
    </source>
</evidence>
<evidence type="ECO:0000256" key="4">
    <source>
        <dbReference type="ARBA" id="ARBA00023242"/>
    </source>
</evidence>
<name>A0AA38LVA2_9TREE</name>
<dbReference type="Pfam" id="PF13634">
    <property type="entry name" value="Nucleoporin_FG"/>
    <property type="match status" value="1"/>
</dbReference>
<protein>
    <submittedName>
        <fullName evidence="7">Nucleoporin complex subunit 54-domain-containing protein</fullName>
    </submittedName>
</protein>
<dbReference type="GO" id="GO:0044613">
    <property type="term" value="C:nuclear pore central transport channel"/>
    <property type="evidence" value="ECO:0007669"/>
    <property type="project" value="TreeGrafter"/>
</dbReference>
<dbReference type="GO" id="GO:0006999">
    <property type="term" value="P:nuclear pore organization"/>
    <property type="evidence" value="ECO:0007669"/>
    <property type="project" value="TreeGrafter"/>
</dbReference>
<dbReference type="GO" id="GO:0017056">
    <property type="term" value="F:structural constituent of nuclear pore"/>
    <property type="evidence" value="ECO:0007669"/>
    <property type="project" value="TreeGrafter"/>
</dbReference>
<evidence type="ECO:0000313" key="7">
    <source>
        <dbReference type="EMBL" id="KAI9636343.1"/>
    </source>
</evidence>
<dbReference type="Pfam" id="PF13874">
    <property type="entry name" value="Nup54"/>
    <property type="match status" value="1"/>
</dbReference>
<feature type="compositionally biased region" description="Polar residues" evidence="5">
    <location>
        <begin position="229"/>
        <end position="246"/>
    </location>
</feature>
<dbReference type="InterPro" id="IPR025712">
    <property type="entry name" value="Nup54_alpha-helical_dom"/>
</dbReference>
<gene>
    <name evidence="7" type="ORF">MKK02DRAFT_45050</name>
</gene>
<feature type="compositionally biased region" description="Low complexity" evidence="5">
    <location>
        <begin position="164"/>
        <end position="228"/>
    </location>
</feature>
<comment type="subcellular location">
    <subcellularLocation>
        <location evidence="1">Nucleus</location>
        <location evidence="1">Nuclear pore complex</location>
    </subcellularLocation>
</comment>
<dbReference type="InterPro" id="IPR025574">
    <property type="entry name" value="Nucleoporin_FG_rpt"/>
</dbReference>
<dbReference type="Proteomes" id="UP001164286">
    <property type="component" value="Unassembled WGS sequence"/>
</dbReference>
<reference evidence="7" key="1">
    <citation type="journal article" date="2022" name="G3 (Bethesda)">
        <title>High quality genome of the basidiomycete yeast Dioszegia hungarica PDD-24b-2 isolated from cloud water.</title>
        <authorList>
            <person name="Jarrige D."/>
            <person name="Haridas S."/>
            <person name="Bleykasten-Grosshans C."/>
            <person name="Joly M."/>
            <person name="Nadalig T."/>
            <person name="Sancelme M."/>
            <person name="Vuilleumier S."/>
            <person name="Grigoriev I.V."/>
            <person name="Amato P."/>
            <person name="Bringel F."/>
        </authorList>
    </citation>
    <scope>NUCLEOTIDE SEQUENCE</scope>
    <source>
        <strain evidence="7">PDD-24b-2</strain>
    </source>
</reference>
<dbReference type="RefSeq" id="XP_052946120.1">
    <property type="nucleotide sequence ID" value="XM_053093209.1"/>
</dbReference>
<keyword evidence="3" id="KW-0509">mRNA transport</keyword>
<dbReference type="InterPro" id="IPR024864">
    <property type="entry name" value="Nup54/Nup57/Nup44"/>
</dbReference>
<proteinExistence type="predicted"/>
<keyword evidence="8" id="KW-1185">Reference proteome</keyword>
<feature type="compositionally biased region" description="Polar residues" evidence="5">
    <location>
        <begin position="55"/>
        <end position="85"/>
    </location>
</feature>
<keyword evidence="3" id="KW-0906">Nuclear pore complex</keyword>
<dbReference type="PANTHER" id="PTHR13000">
    <property type="entry name" value="NUCLEOPORIN P54"/>
    <property type="match status" value="1"/>
</dbReference>
<accession>A0AA38LVA2</accession>
<organism evidence="7 8">
    <name type="scientific">Dioszegia hungarica</name>
    <dbReference type="NCBI Taxonomy" id="4972"/>
    <lineage>
        <taxon>Eukaryota</taxon>
        <taxon>Fungi</taxon>
        <taxon>Dikarya</taxon>
        <taxon>Basidiomycota</taxon>
        <taxon>Agaricomycotina</taxon>
        <taxon>Tremellomycetes</taxon>
        <taxon>Tremellales</taxon>
        <taxon>Bulleribasidiaceae</taxon>
        <taxon>Dioszegia</taxon>
    </lineage>
</organism>
<keyword evidence="3" id="KW-0653">Protein transport</keyword>
<evidence type="ECO:0000256" key="1">
    <source>
        <dbReference type="ARBA" id="ARBA00004567"/>
    </source>
</evidence>